<gene>
    <name evidence="1" type="ORF">CEXT_248771</name>
</gene>
<dbReference type="Proteomes" id="UP001054945">
    <property type="component" value="Unassembled WGS sequence"/>
</dbReference>
<dbReference type="AlphaFoldDB" id="A0AAV4RVD2"/>
<evidence type="ECO:0000313" key="2">
    <source>
        <dbReference type="Proteomes" id="UP001054945"/>
    </source>
</evidence>
<comment type="caution">
    <text evidence="1">The sequence shown here is derived from an EMBL/GenBank/DDBJ whole genome shotgun (WGS) entry which is preliminary data.</text>
</comment>
<accession>A0AAV4RVD2</accession>
<protein>
    <submittedName>
        <fullName evidence="1">Uncharacterized protein</fullName>
    </submittedName>
</protein>
<name>A0AAV4RVD2_CAEEX</name>
<reference evidence="1 2" key="1">
    <citation type="submission" date="2021-06" db="EMBL/GenBank/DDBJ databases">
        <title>Caerostris extrusa draft genome.</title>
        <authorList>
            <person name="Kono N."/>
            <person name="Arakawa K."/>
        </authorList>
    </citation>
    <scope>NUCLEOTIDE SEQUENCE [LARGE SCALE GENOMIC DNA]</scope>
</reference>
<dbReference type="EMBL" id="BPLR01008434">
    <property type="protein sequence ID" value="GIY24639.1"/>
    <property type="molecule type" value="Genomic_DNA"/>
</dbReference>
<proteinExistence type="predicted"/>
<keyword evidence="2" id="KW-1185">Reference proteome</keyword>
<evidence type="ECO:0000313" key="1">
    <source>
        <dbReference type="EMBL" id="GIY24639.1"/>
    </source>
</evidence>
<sequence length="223" mass="25694">MVRQAFIIEESPKSLIKLDIPSKCKNYADLDRYQLETLTAGIARPLQKPTEERFKCIETLGDLKVKGRRILPPALHISTARRRCIDFLKHHPWSVLADDSSQRILHKNKFFAVYITRQKISVRRQRQECVEAKKKRKNIRINGKNGKCDVLAPSVKLCRLGQISTRHRDDRELQDPLQTPTEEQFKCIETTFLLAGEFESQIQKSPISLHSTSQTLDGAVLTF</sequence>
<organism evidence="1 2">
    <name type="scientific">Caerostris extrusa</name>
    <name type="common">Bark spider</name>
    <name type="synonym">Caerostris bankana</name>
    <dbReference type="NCBI Taxonomy" id="172846"/>
    <lineage>
        <taxon>Eukaryota</taxon>
        <taxon>Metazoa</taxon>
        <taxon>Ecdysozoa</taxon>
        <taxon>Arthropoda</taxon>
        <taxon>Chelicerata</taxon>
        <taxon>Arachnida</taxon>
        <taxon>Araneae</taxon>
        <taxon>Araneomorphae</taxon>
        <taxon>Entelegynae</taxon>
        <taxon>Araneoidea</taxon>
        <taxon>Araneidae</taxon>
        <taxon>Caerostris</taxon>
    </lineage>
</organism>